<dbReference type="Proteomes" id="UP000038083">
    <property type="component" value="Unassembled WGS sequence"/>
</dbReference>
<dbReference type="EMBL" id="CDOG01000028">
    <property type="protein sequence ID" value="CEN39333.1"/>
    <property type="molecule type" value="Genomic_DNA"/>
</dbReference>
<gene>
    <name evidence="1" type="ORF">CCYN74_340008</name>
</gene>
<accession>A0A0B7HPC4</accession>
<reference evidence="1 2" key="1">
    <citation type="submission" date="2015-01" db="EMBL/GenBank/DDBJ databases">
        <authorList>
            <person name="MANFREDI Pablo"/>
        </authorList>
    </citation>
    <scope>NUCLEOTIDE SEQUENCE [LARGE SCALE GENOMIC DNA]</scope>
    <source>
        <strain evidence="1 2">Ccy74</strain>
    </source>
</reference>
<evidence type="ECO:0000313" key="1">
    <source>
        <dbReference type="EMBL" id="CEN39333.1"/>
    </source>
</evidence>
<name>A0A0B7HPC4_9FLAO</name>
<sequence length="154" mass="17454">MEKAHQTEFESANLLLKKGVRIQLLIPFLWLFKRKKAFVLTSPTLETQLKIARLYLTISPVGKEVSITEAMGVMALHGKTVSLILAVTLRNGKEGWRTRQLAKVLQKSLSAEEIFYLFQLIVIHGGVQDFIATIRYIGERRITAPMLSQNEKTS</sequence>
<evidence type="ECO:0000313" key="2">
    <source>
        <dbReference type="Proteomes" id="UP000038083"/>
    </source>
</evidence>
<dbReference type="RefSeq" id="WP_018279754.1">
    <property type="nucleotide sequence ID" value="NZ_CDOF01000062.1"/>
</dbReference>
<protein>
    <submittedName>
        <fullName evidence="1">Uncharacterized protein</fullName>
    </submittedName>
</protein>
<dbReference type="OrthoDB" id="1451916at2"/>
<organism evidence="1 2">
    <name type="scientific">Capnocytophaga cynodegmi</name>
    <dbReference type="NCBI Taxonomy" id="28189"/>
    <lineage>
        <taxon>Bacteria</taxon>
        <taxon>Pseudomonadati</taxon>
        <taxon>Bacteroidota</taxon>
        <taxon>Flavobacteriia</taxon>
        <taxon>Flavobacteriales</taxon>
        <taxon>Flavobacteriaceae</taxon>
        <taxon>Capnocytophaga</taxon>
    </lineage>
</organism>
<dbReference type="AlphaFoldDB" id="A0A0B7HPC4"/>
<proteinExistence type="predicted"/>